<evidence type="ECO:0000313" key="3">
    <source>
        <dbReference type="Proteomes" id="UP000502699"/>
    </source>
</evidence>
<dbReference type="AlphaFoldDB" id="A0A6G7VEH8"/>
<proteinExistence type="predicted"/>
<reference evidence="3" key="1">
    <citation type="submission" date="2020-01" db="EMBL/GenBank/DDBJ databases">
        <title>Caldichromatium gen. nov., sp. nov., a thermophilic purple sulfur bacterium member of the family Chromatiaceae isolated from Nakabusa hot spring, Japan.</title>
        <authorList>
            <person name="Saini M.K."/>
            <person name="Hanada S."/>
            <person name="Tank M."/>
        </authorList>
    </citation>
    <scope>NUCLEOTIDE SEQUENCE [LARGE SCALE GENOMIC DNA]</scope>
    <source>
        <strain evidence="3">No.7</strain>
    </source>
</reference>
<evidence type="ECO:0000256" key="1">
    <source>
        <dbReference type="SAM" id="Phobius"/>
    </source>
</evidence>
<keyword evidence="1" id="KW-0812">Transmembrane</keyword>
<gene>
    <name evidence="2" type="ORF">GWK36_10030</name>
</gene>
<organism evidence="2 3">
    <name type="scientific">Caldichromatium japonicum</name>
    <dbReference type="NCBI Taxonomy" id="2699430"/>
    <lineage>
        <taxon>Bacteria</taxon>
        <taxon>Pseudomonadati</taxon>
        <taxon>Pseudomonadota</taxon>
        <taxon>Gammaproteobacteria</taxon>
        <taxon>Chromatiales</taxon>
        <taxon>Chromatiaceae</taxon>
        <taxon>Caldichromatium</taxon>
    </lineage>
</organism>
<dbReference type="EMBL" id="CP048029">
    <property type="protein sequence ID" value="QIK38258.1"/>
    <property type="molecule type" value="Genomic_DNA"/>
</dbReference>
<name>A0A6G7VEH8_9GAMM</name>
<dbReference type="RefSeq" id="WP_166271017.1">
    <property type="nucleotide sequence ID" value="NZ_CP048029.1"/>
</dbReference>
<keyword evidence="1" id="KW-1133">Transmembrane helix</keyword>
<keyword evidence="1" id="KW-0472">Membrane</keyword>
<dbReference type="KEGG" id="cjap:GWK36_10030"/>
<accession>A0A6G7VEH8</accession>
<evidence type="ECO:0000313" key="2">
    <source>
        <dbReference type="EMBL" id="QIK38258.1"/>
    </source>
</evidence>
<protein>
    <submittedName>
        <fullName evidence="2">Uncharacterized protein</fullName>
    </submittedName>
</protein>
<sequence>MDARDGVAGSVDRGNDDADRHLLASLLPLAVDGPSLQGAVVAAILTLLLWPLVAIMRAGIRWRYQAITRPARLDHPFGDHPFGAAHPDRGRYIEALIDGVLSGLTFM</sequence>
<dbReference type="Proteomes" id="UP000502699">
    <property type="component" value="Chromosome"/>
</dbReference>
<feature type="transmembrane region" description="Helical" evidence="1">
    <location>
        <begin position="36"/>
        <end position="55"/>
    </location>
</feature>
<keyword evidence="3" id="KW-1185">Reference proteome</keyword>